<keyword evidence="4 6" id="KW-0472">Membrane</keyword>
<feature type="transmembrane region" description="Helical" evidence="6">
    <location>
        <begin position="90"/>
        <end position="111"/>
    </location>
</feature>
<organism evidence="9 10">
    <name type="scientific">Cladosporium halotolerans</name>
    <dbReference type="NCBI Taxonomy" id="1052096"/>
    <lineage>
        <taxon>Eukaryota</taxon>
        <taxon>Fungi</taxon>
        <taxon>Dikarya</taxon>
        <taxon>Ascomycota</taxon>
        <taxon>Pezizomycotina</taxon>
        <taxon>Dothideomycetes</taxon>
        <taxon>Dothideomycetidae</taxon>
        <taxon>Cladosporiales</taxon>
        <taxon>Cladosporiaceae</taxon>
        <taxon>Cladosporium</taxon>
    </lineage>
</organism>
<evidence type="ECO:0000256" key="2">
    <source>
        <dbReference type="ARBA" id="ARBA00022692"/>
    </source>
</evidence>
<protein>
    <recommendedName>
        <fullName evidence="7 8">Peroxin/Ferlin domain-containing protein</fullName>
    </recommendedName>
</protein>
<keyword evidence="3 6" id="KW-1133">Transmembrane helix</keyword>
<evidence type="ECO:0000256" key="6">
    <source>
        <dbReference type="SAM" id="Phobius"/>
    </source>
</evidence>
<feature type="region of interest" description="Disordered" evidence="5">
    <location>
        <begin position="305"/>
        <end position="334"/>
    </location>
</feature>
<comment type="subcellular location">
    <subcellularLocation>
        <location evidence="1">Endomembrane system</location>
        <topology evidence="1">Multi-pass membrane protein</topology>
    </subcellularLocation>
</comment>
<keyword evidence="2 6" id="KW-0812">Transmembrane</keyword>
<feature type="region of interest" description="Disordered" evidence="5">
    <location>
        <begin position="466"/>
        <end position="557"/>
    </location>
</feature>
<feature type="compositionally biased region" description="Low complexity" evidence="5">
    <location>
        <begin position="306"/>
        <end position="330"/>
    </location>
</feature>
<feature type="domain" description="Peroxin/Ferlin" evidence="7">
    <location>
        <begin position="336"/>
        <end position="404"/>
    </location>
</feature>
<dbReference type="SMART" id="SM00693">
    <property type="entry name" value="DysFN"/>
    <property type="match status" value="1"/>
</dbReference>
<evidence type="ECO:0000313" key="9">
    <source>
        <dbReference type="EMBL" id="KAL1589303.1"/>
    </source>
</evidence>
<comment type="caution">
    <text evidence="9">The sequence shown here is derived from an EMBL/GenBank/DDBJ whole genome shotgun (WGS) entry which is preliminary data.</text>
</comment>
<dbReference type="EMBL" id="JAAQHG020000005">
    <property type="protein sequence ID" value="KAL1589303.1"/>
    <property type="molecule type" value="Genomic_DNA"/>
</dbReference>
<evidence type="ECO:0000313" key="10">
    <source>
        <dbReference type="Proteomes" id="UP000803884"/>
    </source>
</evidence>
<dbReference type="Proteomes" id="UP000803884">
    <property type="component" value="Unassembled WGS sequence"/>
</dbReference>
<name>A0AB34KX08_9PEZI</name>
<evidence type="ECO:0000256" key="1">
    <source>
        <dbReference type="ARBA" id="ARBA00004127"/>
    </source>
</evidence>
<dbReference type="RefSeq" id="XP_069232408.1">
    <property type="nucleotide sequence ID" value="XM_069370939.1"/>
</dbReference>
<gene>
    <name evidence="9" type="ORF">WHR41_02333</name>
</gene>
<dbReference type="AlphaFoldDB" id="A0AB34KX08"/>
<evidence type="ECO:0000259" key="8">
    <source>
        <dbReference type="SMART" id="SM00694"/>
    </source>
</evidence>
<reference evidence="9 10" key="1">
    <citation type="journal article" date="2020" name="Microbiol. Resour. Announc.">
        <title>Draft Genome Sequence of a Cladosporium Species Isolated from the Mesophotic Ascidian Didemnum maculosum.</title>
        <authorList>
            <person name="Gioti A."/>
            <person name="Siaperas R."/>
            <person name="Nikolaivits E."/>
            <person name="Le Goff G."/>
            <person name="Ouazzani J."/>
            <person name="Kotoulas G."/>
            <person name="Topakas E."/>
        </authorList>
    </citation>
    <scope>NUCLEOTIDE SEQUENCE [LARGE SCALE GENOMIC DNA]</scope>
    <source>
        <strain evidence="9 10">TM138-S3</strain>
    </source>
</reference>
<keyword evidence="10" id="KW-1185">Reference proteome</keyword>
<dbReference type="Pfam" id="PF06398">
    <property type="entry name" value="Pex24p"/>
    <property type="match status" value="1"/>
</dbReference>
<feature type="compositionally biased region" description="Polar residues" evidence="5">
    <location>
        <begin position="505"/>
        <end position="522"/>
    </location>
</feature>
<evidence type="ECO:0000256" key="5">
    <source>
        <dbReference type="SAM" id="MobiDB-lite"/>
    </source>
</evidence>
<feature type="transmembrane region" description="Helical" evidence="6">
    <location>
        <begin position="123"/>
        <end position="150"/>
    </location>
</feature>
<dbReference type="InterPro" id="IPR052646">
    <property type="entry name" value="Peroxisomal_PEX28-32"/>
</dbReference>
<dbReference type="InterPro" id="IPR010482">
    <property type="entry name" value="TECPR1-like_DysF"/>
</dbReference>
<evidence type="ECO:0000256" key="4">
    <source>
        <dbReference type="ARBA" id="ARBA00023136"/>
    </source>
</evidence>
<dbReference type="GeneID" id="96003777"/>
<evidence type="ECO:0000256" key="3">
    <source>
        <dbReference type="ARBA" id="ARBA00022989"/>
    </source>
</evidence>
<feature type="compositionally biased region" description="Basic and acidic residues" evidence="5">
    <location>
        <begin position="523"/>
        <end position="549"/>
    </location>
</feature>
<dbReference type="PANTHER" id="PTHR31679">
    <property type="entry name" value="PEROXISOMAL MEMBRANE PROTEIN PEX30-RELATED"/>
    <property type="match status" value="1"/>
</dbReference>
<feature type="transmembrane region" description="Helical" evidence="6">
    <location>
        <begin position="235"/>
        <end position="254"/>
    </location>
</feature>
<dbReference type="GO" id="GO:0012505">
    <property type="term" value="C:endomembrane system"/>
    <property type="evidence" value="ECO:0007669"/>
    <property type="project" value="UniProtKB-SubCell"/>
</dbReference>
<feature type="region of interest" description="Disordered" evidence="5">
    <location>
        <begin position="26"/>
        <end position="46"/>
    </location>
</feature>
<dbReference type="SMART" id="SM00694">
    <property type="entry name" value="DysFC"/>
    <property type="match status" value="1"/>
</dbReference>
<dbReference type="InterPro" id="IPR006614">
    <property type="entry name" value="Peroxin/Ferlin"/>
</dbReference>
<accession>A0AB34KX08</accession>
<dbReference type="GO" id="GO:0007031">
    <property type="term" value="P:peroxisome organization"/>
    <property type="evidence" value="ECO:0007669"/>
    <property type="project" value="TreeGrafter"/>
</dbReference>
<proteinExistence type="predicted"/>
<feature type="domain" description="Peroxin/Ferlin" evidence="8">
    <location>
        <begin position="428"/>
        <end position="461"/>
    </location>
</feature>
<dbReference type="PANTHER" id="PTHR31679:SF2">
    <property type="entry name" value="PEROXISOMAL MEMBRANE PROTEIN PEX30-RELATED"/>
    <property type="match status" value="1"/>
</dbReference>
<evidence type="ECO:0000259" key="7">
    <source>
        <dbReference type="SMART" id="SM00693"/>
    </source>
</evidence>
<sequence length="557" mass="61563">MKRSKTKKIRRLIKTRLADTPWMSSMTDNARDYAPGQGSDNDARFGDPNPTVAAFAPVSNGESNNRSRASVLIHQKSPLLLATPPQVTRALAYSHSFILPLNHFVGLLSWTTGDPWESFLLVASFWFVVLYGNTVLRYAGPLVLVALLTFGMYTRRYSPLSSSVLTGEKQKKKAHKRGSSDELKQRKSLDEILDTLQTFTARCNILLDPLLRLTDFLSTQTTATAATTRPALTTLFIRILLFTPLWFIFTLPPLRILTTQRIVLAWGTLILSWHSRPARVSRTILWRSHAVRSLTSLITGLDFPKPSTSSPNVPTATTATATPQPNKPATSTSSPGVRFTFTLYENQRRWLGLGWTASLLSYERQAWTDEHLNTTPTPEQFTLPSTEHSATRWRWVPGSSWAVEGAAVIDGEKSAKRIGGGGGGDSSGWTYYDNKWGDGRKVDGWGRYTRRRKWVRDAELVEVLPSTPDDKADAASTSTTSQRSGKSKGWFGGGGGAGPRRRTTSKSGGQSDAVSASFSGTSDRSRDGPEDDHHTPVSYREREWEREIGEGLAEGLG</sequence>
<dbReference type="GO" id="GO:0005778">
    <property type="term" value="C:peroxisomal membrane"/>
    <property type="evidence" value="ECO:0007669"/>
    <property type="project" value="UniProtKB-ARBA"/>
</dbReference>